<reference evidence="2" key="1">
    <citation type="submission" date="2022-03" db="EMBL/GenBank/DDBJ databases">
        <authorList>
            <person name="Martin C."/>
        </authorList>
    </citation>
    <scope>NUCLEOTIDE SEQUENCE</scope>
</reference>
<dbReference type="Proteomes" id="UP000749559">
    <property type="component" value="Unassembled WGS sequence"/>
</dbReference>
<proteinExistence type="predicted"/>
<dbReference type="PANTHER" id="PTHR20883:SF51">
    <property type="entry name" value="PHYTANOYL-COA HYDROXYLASE"/>
    <property type="match status" value="1"/>
</dbReference>
<dbReference type="AlphaFoldDB" id="A0A8J1YA86"/>
<evidence type="ECO:0000313" key="2">
    <source>
        <dbReference type="EMBL" id="CAH1772695.1"/>
    </source>
</evidence>
<gene>
    <name evidence="2" type="ORF">OFUS_LOCUS415</name>
</gene>
<dbReference type="Gene3D" id="2.60.120.620">
    <property type="entry name" value="q2cbj1_9rhob like domain"/>
    <property type="match status" value="1"/>
</dbReference>
<dbReference type="OrthoDB" id="445007at2759"/>
<evidence type="ECO:0000256" key="1">
    <source>
        <dbReference type="ARBA" id="ARBA00001962"/>
    </source>
</evidence>
<sequence>MADKDDGFQFGPTFEVTEHIKSTFDERGYIVVRNVFGDDEISKLKEALEKDDGIKQHAYEIGDGGGGKVKLCIWSLPGQDITGMVARCDKIAGTMEKLFGAELYHYSCKLMMKEAKTGGQHTWHQDYGYWYKDGCLFSDMGTVFIAVDESNKTNGCLQVIPGSHKCGRIEHVIVGGQTGADTERVKQVQNKLGLEYVEMKPGDALFFHSNLLHKSNANSSETRRWAFLVAYNSVDNKPYNTTNPHFIYEPLKKVPNDAVLKCSVSDISGKDFWNPRNDKTIVYDDEL</sequence>
<dbReference type="SUPFAM" id="SSF51197">
    <property type="entry name" value="Clavaminate synthase-like"/>
    <property type="match status" value="1"/>
</dbReference>
<keyword evidence="3" id="KW-1185">Reference proteome</keyword>
<comment type="cofactor">
    <cofactor evidence="1">
        <name>Fe cation</name>
        <dbReference type="ChEBI" id="CHEBI:24875"/>
    </cofactor>
</comment>
<accession>A0A8J1YA86</accession>
<dbReference type="Pfam" id="PF05721">
    <property type="entry name" value="PhyH"/>
    <property type="match status" value="1"/>
</dbReference>
<dbReference type="PANTHER" id="PTHR20883">
    <property type="entry name" value="PHYTANOYL-COA DIOXYGENASE DOMAIN CONTAINING 1"/>
    <property type="match status" value="1"/>
</dbReference>
<organism evidence="2 3">
    <name type="scientific">Owenia fusiformis</name>
    <name type="common">Polychaete worm</name>
    <dbReference type="NCBI Taxonomy" id="6347"/>
    <lineage>
        <taxon>Eukaryota</taxon>
        <taxon>Metazoa</taxon>
        <taxon>Spiralia</taxon>
        <taxon>Lophotrochozoa</taxon>
        <taxon>Annelida</taxon>
        <taxon>Polychaeta</taxon>
        <taxon>Sedentaria</taxon>
        <taxon>Canalipalpata</taxon>
        <taxon>Sabellida</taxon>
        <taxon>Oweniida</taxon>
        <taxon>Oweniidae</taxon>
        <taxon>Owenia</taxon>
    </lineage>
</organism>
<protein>
    <submittedName>
        <fullName evidence="2">Uncharacterized protein</fullName>
    </submittedName>
</protein>
<comment type="caution">
    <text evidence="2">The sequence shown here is derived from an EMBL/GenBank/DDBJ whole genome shotgun (WGS) entry which is preliminary data.</text>
</comment>
<dbReference type="InterPro" id="IPR008775">
    <property type="entry name" value="Phytyl_CoA_dOase-like"/>
</dbReference>
<evidence type="ECO:0000313" key="3">
    <source>
        <dbReference type="Proteomes" id="UP000749559"/>
    </source>
</evidence>
<dbReference type="EMBL" id="CAIIXF020000001">
    <property type="protein sequence ID" value="CAH1772695.1"/>
    <property type="molecule type" value="Genomic_DNA"/>
</dbReference>
<name>A0A8J1YA86_OWEFU</name>